<dbReference type="AlphaFoldDB" id="A0A847S6N5"/>
<dbReference type="InterPro" id="IPR004360">
    <property type="entry name" value="Glyas_Fos-R_dOase_dom"/>
</dbReference>
<accession>A0A847S6N5</accession>
<dbReference type="SUPFAM" id="SSF54593">
    <property type="entry name" value="Glyoxalase/Bleomycin resistance protein/Dihydroxybiphenyl dioxygenase"/>
    <property type="match status" value="1"/>
</dbReference>
<feature type="domain" description="VOC" evidence="1">
    <location>
        <begin position="5"/>
        <end position="126"/>
    </location>
</feature>
<dbReference type="EMBL" id="JABAIM010000002">
    <property type="protein sequence ID" value="NLR75544.1"/>
    <property type="molecule type" value="Genomic_DNA"/>
</dbReference>
<dbReference type="PANTHER" id="PTHR43279:SF1">
    <property type="entry name" value="CATECHOL-2,3-DIOXYGENASE"/>
    <property type="match status" value="1"/>
</dbReference>
<dbReference type="InterPro" id="IPR037523">
    <property type="entry name" value="VOC_core"/>
</dbReference>
<comment type="caution">
    <text evidence="2">The sequence shown here is derived from an EMBL/GenBank/DDBJ whole genome shotgun (WGS) entry which is preliminary data.</text>
</comment>
<name>A0A847S6N5_9NEIS</name>
<sequence length="165" mass="18118">MAIKRMNHAVLYVRDAEKSADFYKQVLGFSEVFGRPGARFLRAPASANDHDLGLFSIGEQASASSAGRGTVGLYHLAWEVSTLGELQQVADRLQQAGALYGATDHVTTKSVYARDLDGIEFEVMWMVPPSQLREEERDGRVMMARLDLAANIQRFGADLQGGPET</sequence>
<dbReference type="Proteomes" id="UP000587991">
    <property type="component" value="Unassembled WGS sequence"/>
</dbReference>
<evidence type="ECO:0000313" key="2">
    <source>
        <dbReference type="EMBL" id="NLR75544.1"/>
    </source>
</evidence>
<evidence type="ECO:0000313" key="3">
    <source>
        <dbReference type="Proteomes" id="UP000587991"/>
    </source>
</evidence>
<dbReference type="PROSITE" id="PS51819">
    <property type="entry name" value="VOC"/>
    <property type="match status" value="1"/>
</dbReference>
<dbReference type="Pfam" id="PF00903">
    <property type="entry name" value="Glyoxalase"/>
    <property type="match status" value="1"/>
</dbReference>
<gene>
    <name evidence="2" type="ORF">HF682_10270</name>
</gene>
<dbReference type="InterPro" id="IPR029068">
    <property type="entry name" value="Glyas_Bleomycin-R_OHBP_Dase"/>
</dbReference>
<evidence type="ECO:0000259" key="1">
    <source>
        <dbReference type="PROSITE" id="PS51819"/>
    </source>
</evidence>
<reference evidence="2 3" key="1">
    <citation type="submission" date="2020-04" db="EMBL/GenBank/DDBJ databases">
        <title>Draft genome of Leeia sp. IMCC25680.</title>
        <authorList>
            <person name="Song J."/>
            <person name="Cho J.-C."/>
        </authorList>
    </citation>
    <scope>NUCLEOTIDE SEQUENCE [LARGE SCALE GENOMIC DNA]</scope>
    <source>
        <strain evidence="2 3">IMCC25680</strain>
    </source>
</reference>
<proteinExistence type="predicted"/>
<dbReference type="Gene3D" id="3.10.180.10">
    <property type="entry name" value="2,3-Dihydroxybiphenyl 1,2-Dioxygenase, domain 1"/>
    <property type="match status" value="1"/>
</dbReference>
<organism evidence="2 3">
    <name type="scientific">Leeia aquatica</name>
    <dbReference type="NCBI Taxonomy" id="2725557"/>
    <lineage>
        <taxon>Bacteria</taxon>
        <taxon>Pseudomonadati</taxon>
        <taxon>Pseudomonadota</taxon>
        <taxon>Betaproteobacteria</taxon>
        <taxon>Neisseriales</taxon>
        <taxon>Leeiaceae</taxon>
        <taxon>Leeia</taxon>
    </lineage>
</organism>
<dbReference type="PANTHER" id="PTHR43279">
    <property type="entry name" value="CATECHOL-2,3-DIOXYGENASE"/>
    <property type="match status" value="1"/>
</dbReference>
<keyword evidence="3" id="KW-1185">Reference proteome</keyword>
<dbReference type="RefSeq" id="WP_168877202.1">
    <property type="nucleotide sequence ID" value="NZ_JABAIM010000002.1"/>
</dbReference>
<protein>
    <submittedName>
        <fullName evidence="2">VOC family protein</fullName>
    </submittedName>
</protein>